<accession>A0ABS8VQG6</accession>
<evidence type="ECO:0000313" key="2">
    <source>
        <dbReference type="EMBL" id="MCE0482532.1"/>
    </source>
</evidence>
<reference evidence="2 3" key="1">
    <citation type="journal article" date="2021" name="BMC Genomics">
        <title>Datura genome reveals duplications of psychoactive alkaloid biosynthetic genes and high mutation rate following tissue culture.</title>
        <authorList>
            <person name="Rajewski A."/>
            <person name="Carter-House D."/>
            <person name="Stajich J."/>
            <person name="Litt A."/>
        </authorList>
    </citation>
    <scope>NUCLEOTIDE SEQUENCE [LARGE SCALE GENOMIC DNA]</scope>
    <source>
        <strain evidence="2">AR-01</strain>
    </source>
</reference>
<proteinExistence type="predicted"/>
<organism evidence="2 3">
    <name type="scientific">Datura stramonium</name>
    <name type="common">Jimsonweed</name>
    <name type="synonym">Common thornapple</name>
    <dbReference type="NCBI Taxonomy" id="4076"/>
    <lineage>
        <taxon>Eukaryota</taxon>
        <taxon>Viridiplantae</taxon>
        <taxon>Streptophyta</taxon>
        <taxon>Embryophyta</taxon>
        <taxon>Tracheophyta</taxon>
        <taxon>Spermatophyta</taxon>
        <taxon>Magnoliopsida</taxon>
        <taxon>eudicotyledons</taxon>
        <taxon>Gunneridae</taxon>
        <taxon>Pentapetalae</taxon>
        <taxon>asterids</taxon>
        <taxon>lamiids</taxon>
        <taxon>Solanales</taxon>
        <taxon>Solanaceae</taxon>
        <taxon>Solanoideae</taxon>
        <taxon>Datureae</taxon>
        <taxon>Datura</taxon>
    </lineage>
</organism>
<comment type="caution">
    <text evidence="2">The sequence shown here is derived from an EMBL/GenBank/DDBJ whole genome shotgun (WGS) entry which is preliminary data.</text>
</comment>
<gene>
    <name evidence="2" type="ORF">HAX54_041361</name>
</gene>
<sequence length="397" mass="45196">MEDFHRTFKEKCIIHAKAQFDVESLKTVCPNIYHQIAMRDWGPFTIPVDPYFSEILWEFYASYRARQQLLKLEDRTEAFPRLTSVWVRGQEVQITPKAINSLYWLMPSQNTLEVPIEVAILLACIMKHVNINVGEIIADQFRRKDKQQATTLPFPSLVIMLCLRAECPLWRSLDKTIQVHGVITLDTKTDKEALMIKRARYAGNITPPSPVESPHIATAPANAAKAILSMIQSALKNALQPAKDKLTYLCSKVDVLQSEVTTLHQEVSTMTAHTNQPMPYDPEVVPPQVKAPRSPLDDWWVGYYNNAEIMSDEEDHHHNPPPPPQIHPVYDIDPLWAPRGVATTSYHELQTLPDRWVAPGPGLPVTLPLDPMQPIGEDTTSWVFYAITYTLKPRPNR</sequence>
<feature type="domain" description="Putative plant transposon protein" evidence="1">
    <location>
        <begin position="105"/>
        <end position="168"/>
    </location>
</feature>
<name>A0ABS8VQG6_DATST</name>
<evidence type="ECO:0000313" key="3">
    <source>
        <dbReference type="Proteomes" id="UP000823775"/>
    </source>
</evidence>
<evidence type="ECO:0000259" key="1">
    <source>
        <dbReference type="Pfam" id="PF20167"/>
    </source>
</evidence>
<dbReference type="InterPro" id="IPR046796">
    <property type="entry name" value="Transposase_32_dom"/>
</dbReference>
<protein>
    <recommendedName>
        <fullName evidence="1">Putative plant transposon protein domain-containing protein</fullName>
    </recommendedName>
</protein>
<keyword evidence="3" id="KW-1185">Reference proteome</keyword>
<dbReference type="Pfam" id="PF20167">
    <property type="entry name" value="Transposase_32"/>
    <property type="match status" value="1"/>
</dbReference>
<dbReference type="EMBL" id="JACEIK010005964">
    <property type="protein sequence ID" value="MCE0482532.1"/>
    <property type="molecule type" value="Genomic_DNA"/>
</dbReference>
<dbReference type="Proteomes" id="UP000823775">
    <property type="component" value="Unassembled WGS sequence"/>
</dbReference>